<name>A0A4Y2UVJ4_ARAVE</name>
<dbReference type="EMBL" id="BGPR01039695">
    <property type="protein sequence ID" value="GBO15696.1"/>
    <property type="molecule type" value="Genomic_DNA"/>
</dbReference>
<proteinExistence type="predicted"/>
<comment type="caution">
    <text evidence="1">The sequence shown here is derived from an EMBL/GenBank/DDBJ whole genome shotgun (WGS) entry which is preliminary data.</text>
</comment>
<protein>
    <submittedName>
        <fullName evidence="1">Uncharacterized protein</fullName>
    </submittedName>
</protein>
<accession>A0A4Y2UVJ4</accession>
<organism evidence="1 2">
    <name type="scientific">Araneus ventricosus</name>
    <name type="common">Orbweaver spider</name>
    <name type="synonym">Epeira ventricosa</name>
    <dbReference type="NCBI Taxonomy" id="182803"/>
    <lineage>
        <taxon>Eukaryota</taxon>
        <taxon>Metazoa</taxon>
        <taxon>Ecdysozoa</taxon>
        <taxon>Arthropoda</taxon>
        <taxon>Chelicerata</taxon>
        <taxon>Arachnida</taxon>
        <taxon>Araneae</taxon>
        <taxon>Araneomorphae</taxon>
        <taxon>Entelegynae</taxon>
        <taxon>Araneoidea</taxon>
        <taxon>Araneidae</taxon>
        <taxon>Araneus</taxon>
    </lineage>
</organism>
<evidence type="ECO:0000313" key="2">
    <source>
        <dbReference type="Proteomes" id="UP000499080"/>
    </source>
</evidence>
<keyword evidence="2" id="KW-1185">Reference proteome</keyword>
<evidence type="ECO:0000313" key="1">
    <source>
        <dbReference type="EMBL" id="GBO15696.1"/>
    </source>
</evidence>
<reference evidence="1 2" key="1">
    <citation type="journal article" date="2019" name="Sci. Rep.">
        <title>Orb-weaving spider Araneus ventricosus genome elucidates the spidroin gene catalogue.</title>
        <authorList>
            <person name="Kono N."/>
            <person name="Nakamura H."/>
            <person name="Ohtoshi R."/>
            <person name="Moran D.A.P."/>
            <person name="Shinohara A."/>
            <person name="Yoshida Y."/>
            <person name="Fujiwara M."/>
            <person name="Mori M."/>
            <person name="Tomita M."/>
            <person name="Arakawa K."/>
        </authorList>
    </citation>
    <scope>NUCLEOTIDE SEQUENCE [LARGE SCALE GENOMIC DNA]</scope>
</reference>
<dbReference type="Proteomes" id="UP000499080">
    <property type="component" value="Unassembled WGS sequence"/>
</dbReference>
<gene>
    <name evidence="1" type="ORF">AVEN_11473_1</name>
</gene>
<sequence>MCEPLTSSPSDKGLMFLKQLVSWVNKWEKMYSNNGRLSKDNLFSLSHSTQAFIEIDNHCTKSLKREYILLVKIKTDKLESRFGQYRSLAGDQYHISVRQIYETESKLRLCHELKLASHKKGSITVDILDNSEKK</sequence>
<dbReference type="AlphaFoldDB" id="A0A4Y2UVJ4"/>
<dbReference type="OrthoDB" id="6774179at2759"/>